<comment type="similarity">
    <text evidence="2">Belongs to the binding-protein-dependent transport system permease family. HisMQ subfamily.</text>
</comment>
<evidence type="ECO:0000256" key="2">
    <source>
        <dbReference type="ARBA" id="ARBA00010072"/>
    </source>
</evidence>
<evidence type="ECO:0000256" key="4">
    <source>
        <dbReference type="ARBA" id="ARBA00022475"/>
    </source>
</evidence>
<evidence type="ECO:0000256" key="8">
    <source>
        <dbReference type="ARBA" id="ARBA00023136"/>
    </source>
</evidence>
<dbReference type="InterPro" id="IPR010065">
    <property type="entry name" value="AA_ABC_transptr_permease_3TM"/>
</dbReference>
<evidence type="ECO:0000256" key="9">
    <source>
        <dbReference type="RuleBase" id="RU363032"/>
    </source>
</evidence>
<accession>A0AAE3ELE2</accession>
<keyword evidence="4" id="KW-1003">Cell membrane</keyword>
<dbReference type="Pfam" id="PF00528">
    <property type="entry name" value="BPD_transp_1"/>
    <property type="match status" value="1"/>
</dbReference>
<keyword evidence="8 9" id="KW-0472">Membrane</keyword>
<dbReference type="InterPro" id="IPR043429">
    <property type="entry name" value="ArtM/GltK/GlnP/TcyL/YhdX-like"/>
</dbReference>
<dbReference type="CDD" id="cd06261">
    <property type="entry name" value="TM_PBP2"/>
    <property type="match status" value="1"/>
</dbReference>
<evidence type="ECO:0000256" key="3">
    <source>
        <dbReference type="ARBA" id="ARBA00022448"/>
    </source>
</evidence>
<protein>
    <submittedName>
        <fullName evidence="11">Amino acid ABC transporter permease</fullName>
    </submittedName>
</protein>
<feature type="domain" description="ABC transmembrane type-1" evidence="10">
    <location>
        <begin position="20"/>
        <end position="221"/>
    </location>
</feature>
<dbReference type="EMBL" id="JAINWA010000003">
    <property type="protein sequence ID" value="MCD1655534.1"/>
    <property type="molecule type" value="Genomic_DNA"/>
</dbReference>
<evidence type="ECO:0000256" key="1">
    <source>
        <dbReference type="ARBA" id="ARBA00004429"/>
    </source>
</evidence>
<dbReference type="RefSeq" id="WP_230756861.1">
    <property type="nucleotide sequence ID" value="NZ_JAINWA010000003.1"/>
</dbReference>
<dbReference type="PROSITE" id="PS50928">
    <property type="entry name" value="ABC_TM1"/>
    <property type="match status" value="1"/>
</dbReference>
<dbReference type="Proteomes" id="UP001198163">
    <property type="component" value="Unassembled WGS sequence"/>
</dbReference>
<keyword evidence="6" id="KW-0029">Amino-acid transport</keyword>
<dbReference type="GO" id="GO:0043190">
    <property type="term" value="C:ATP-binding cassette (ABC) transporter complex"/>
    <property type="evidence" value="ECO:0007669"/>
    <property type="project" value="InterPro"/>
</dbReference>
<dbReference type="GO" id="GO:0006865">
    <property type="term" value="P:amino acid transport"/>
    <property type="evidence" value="ECO:0007669"/>
    <property type="project" value="UniProtKB-KW"/>
</dbReference>
<sequence length="239" mass="26165">MRTLDIQFMLKTFYRVLEGVPTTLGITLVALLVSMPAAFFFSLARIYRTKGFNNAVAVYVSFARSTPIVLQILIAYSLLPSFLNAVFTGFGLSIDVFSLNPVWYAYAVFSFNTTAVLTEVFRSALGTVDKGQLEAGLAAGLSASQAYRRIIVPQALLAALPNLCNAATSLLKSTSLAFMMTVREVTAIAKIEASYGYNYIEAYLDIFLIYVVLCAGVQLVFDAAEKRLGKHRLAGRKYA</sequence>
<keyword evidence="5 9" id="KW-0812">Transmembrane</keyword>
<organism evidence="11 12">
    <name type="scientific">Teretinema zuelzerae</name>
    <dbReference type="NCBI Taxonomy" id="156"/>
    <lineage>
        <taxon>Bacteria</taxon>
        <taxon>Pseudomonadati</taxon>
        <taxon>Spirochaetota</taxon>
        <taxon>Spirochaetia</taxon>
        <taxon>Spirochaetales</taxon>
        <taxon>Treponemataceae</taxon>
        <taxon>Teretinema</taxon>
    </lineage>
</organism>
<proteinExistence type="inferred from homology"/>
<evidence type="ECO:0000256" key="5">
    <source>
        <dbReference type="ARBA" id="ARBA00022692"/>
    </source>
</evidence>
<dbReference type="AlphaFoldDB" id="A0AAE3ELE2"/>
<feature type="transmembrane region" description="Helical" evidence="9">
    <location>
        <begin position="56"/>
        <end position="83"/>
    </location>
</feature>
<gene>
    <name evidence="11" type="ORF">K7J14_12610</name>
</gene>
<dbReference type="InterPro" id="IPR035906">
    <property type="entry name" value="MetI-like_sf"/>
</dbReference>
<feature type="transmembrane region" description="Helical" evidence="9">
    <location>
        <begin position="20"/>
        <end position="44"/>
    </location>
</feature>
<dbReference type="Gene3D" id="1.10.3720.10">
    <property type="entry name" value="MetI-like"/>
    <property type="match status" value="1"/>
</dbReference>
<evidence type="ECO:0000259" key="10">
    <source>
        <dbReference type="PROSITE" id="PS50928"/>
    </source>
</evidence>
<dbReference type="GO" id="GO:0022857">
    <property type="term" value="F:transmembrane transporter activity"/>
    <property type="evidence" value="ECO:0007669"/>
    <property type="project" value="InterPro"/>
</dbReference>
<keyword evidence="12" id="KW-1185">Reference proteome</keyword>
<comment type="subcellular location">
    <subcellularLocation>
        <location evidence="1">Cell inner membrane</location>
        <topology evidence="1">Multi-pass membrane protein</topology>
    </subcellularLocation>
    <subcellularLocation>
        <location evidence="9">Cell membrane</location>
        <topology evidence="9">Multi-pass membrane protein</topology>
    </subcellularLocation>
</comment>
<comment type="caution">
    <text evidence="11">The sequence shown here is derived from an EMBL/GenBank/DDBJ whole genome shotgun (WGS) entry which is preliminary data.</text>
</comment>
<evidence type="ECO:0000313" key="11">
    <source>
        <dbReference type="EMBL" id="MCD1655534.1"/>
    </source>
</evidence>
<dbReference type="NCBIfam" id="TIGR01726">
    <property type="entry name" value="HEQRo_perm_3TM"/>
    <property type="match status" value="1"/>
</dbReference>
<feature type="transmembrane region" description="Helical" evidence="9">
    <location>
        <begin position="202"/>
        <end position="221"/>
    </location>
</feature>
<keyword evidence="3 9" id="KW-0813">Transport</keyword>
<reference evidence="11" key="1">
    <citation type="submission" date="2021-08" db="EMBL/GenBank/DDBJ databases">
        <title>Comparative analyses of Brucepasteria parasyntrophica and Teretinema zuelzerae.</title>
        <authorList>
            <person name="Song Y."/>
            <person name="Brune A."/>
        </authorList>
    </citation>
    <scope>NUCLEOTIDE SEQUENCE</scope>
    <source>
        <strain evidence="11">DSM 1903</strain>
    </source>
</reference>
<dbReference type="SUPFAM" id="SSF161098">
    <property type="entry name" value="MetI-like"/>
    <property type="match status" value="1"/>
</dbReference>
<evidence type="ECO:0000313" key="12">
    <source>
        <dbReference type="Proteomes" id="UP001198163"/>
    </source>
</evidence>
<dbReference type="PANTHER" id="PTHR30614">
    <property type="entry name" value="MEMBRANE COMPONENT OF AMINO ACID ABC TRANSPORTER"/>
    <property type="match status" value="1"/>
</dbReference>
<evidence type="ECO:0000256" key="6">
    <source>
        <dbReference type="ARBA" id="ARBA00022970"/>
    </source>
</evidence>
<dbReference type="PANTHER" id="PTHR30614:SF0">
    <property type="entry name" value="L-CYSTINE TRANSPORT SYSTEM PERMEASE PROTEIN TCYL"/>
    <property type="match status" value="1"/>
</dbReference>
<evidence type="ECO:0000256" key="7">
    <source>
        <dbReference type="ARBA" id="ARBA00022989"/>
    </source>
</evidence>
<name>A0AAE3ELE2_9SPIR</name>
<keyword evidence="7 9" id="KW-1133">Transmembrane helix</keyword>
<dbReference type="InterPro" id="IPR000515">
    <property type="entry name" value="MetI-like"/>
</dbReference>